<accession>A0A0B7IYY6</accession>
<dbReference type="RefSeq" id="WP_231855125.1">
    <property type="nucleotide sequence ID" value="NZ_LN794158.1"/>
</dbReference>
<dbReference type="InterPro" id="IPR013196">
    <property type="entry name" value="HTH_11"/>
</dbReference>
<comment type="similarity">
    <text evidence="6">Belongs to the biotin--protein ligase family.</text>
</comment>
<dbReference type="HOGENOM" id="CLU_051096_4_0_4"/>
<evidence type="ECO:0000256" key="4">
    <source>
        <dbReference type="ARBA" id="ARBA00023267"/>
    </source>
</evidence>
<keyword evidence="6" id="KW-0678">Repressor</keyword>
<keyword evidence="2 6" id="KW-0547">Nucleotide-binding</keyword>
<evidence type="ECO:0000256" key="3">
    <source>
        <dbReference type="ARBA" id="ARBA00022840"/>
    </source>
</evidence>
<dbReference type="KEGG" id="mbac:BN1209_1276"/>
<dbReference type="InterPro" id="IPR045864">
    <property type="entry name" value="aa-tRNA-synth_II/BPL/LPL"/>
</dbReference>
<keyword evidence="9" id="KW-1185">Reference proteome</keyword>
<dbReference type="SUPFAM" id="SSF55681">
    <property type="entry name" value="Class II aaRS and biotin synthetases"/>
    <property type="match status" value="1"/>
</dbReference>
<dbReference type="InterPro" id="IPR004408">
    <property type="entry name" value="Biotin_CoA_COase_ligase"/>
</dbReference>
<dbReference type="InterPro" id="IPR030855">
    <property type="entry name" value="Bifunct_BirA"/>
</dbReference>
<comment type="catalytic activity">
    <reaction evidence="5 6">
        <text>biotin + L-lysyl-[protein] + ATP = N(6)-biotinyl-L-lysyl-[protein] + AMP + diphosphate + H(+)</text>
        <dbReference type="Rhea" id="RHEA:11756"/>
        <dbReference type="Rhea" id="RHEA-COMP:9752"/>
        <dbReference type="Rhea" id="RHEA-COMP:10505"/>
        <dbReference type="ChEBI" id="CHEBI:15378"/>
        <dbReference type="ChEBI" id="CHEBI:29969"/>
        <dbReference type="ChEBI" id="CHEBI:30616"/>
        <dbReference type="ChEBI" id="CHEBI:33019"/>
        <dbReference type="ChEBI" id="CHEBI:57586"/>
        <dbReference type="ChEBI" id="CHEBI:83144"/>
        <dbReference type="ChEBI" id="CHEBI:456215"/>
        <dbReference type="EC" id="6.3.4.15"/>
    </reaction>
</comment>
<keyword evidence="6" id="KW-0804">Transcription</keyword>
<keyword evidence="6" id="KW-0238">DNA-binding</keyword>
<dbReference type="GO" id="GO:0006355">
    <property type="term" value="P:regulation of DNA-templated transcription"/>
    <property type="evidence" value="ECO:0007669"/>
    <property type="project" value="UniProtKB-UniRule"/>
</dbReference>
<feature type="domain" description="BPL/LPL catalytic" evidence="7">
    <location>
        <begin position="89"/>
        <end position="285"/>
    </location>
</feature>
<dbReference type="PROSITE" id="PS51733">
    <property type="entry name" value="BPL_LPL_CATALYTIC"/>
    <property type="match status" value="1"/>
</dbReference>
<protein>
    <recommendedName>
        <fullName evidence="6">Bifunctional ligase/repressor BirA</fullName>
    </recommendedName>
    <alternativeName>
        <fullName evidence="6">Biotin--[acetyl-CoA-carboxylase] ligase</fullName>
        <ecNumber evidence="6">6.3.4.15</ecNumber>
    </alternativeName>
    <alternativeName>
        <fullName evidence="6">Biotin--protein ligase</fullName>
    </alternativeName>
    <alternativeName>
        <fullName evidence="6">Biotin-[acetyl-CoA carboxylase] synthetase</fullName>
    </alternativeName>
</protein>
<keyword evidence="6" id="KW-0805">Transcription regulation</keyword>
<dbReference type="SUPFAM" id="SSF46785">
    <property type="entry name" value="Winged helix' DNA-binding domain"/>
    <property type="match status" value="1"/>
</dbReference>
<dbReference type="InterPro" id="IPR036390">
    <property type="entry name" value="WH_DNA-bd_sf"/>
</dbReference>
<proteinExistence type="inferred from homology"/>
<dbReference type="GO" id="GO:0003677">
    <property type="term" value="F:DNA binding"/>
    <property type="evidence" value="ECO:0007669"/>
    <property type="project" value="UniProtKB-UniRule"/>
</dbReference>
<dbReference type="Gene3D" id="2.30.30.100">
    <property type="match status" value="1"/>
</dbReference>
<feature type="binding site" evidence="6">
    <location>
        <position position="138"/>
    </location>
    <ligand>
        <name>biotin</name>
        <dbReference type="ChEBI" id="CHEBI:57586"/>
    </ligand>
</feature>
<dbReference type="InterPro" id="IPR008988">
    <property type="entry name" value="Transcriptional_repressor_C"/>
</dbReference>
<dbReference type="GO" id="GO:0004077">
    <property type="term" value="F:biotin--[biotin carboxyl-carrier protein] ligase activity"/>
    <property type="evidence" value="ECO:0007669"/>
    <property type="project" value="UniProtKB-UniRule"/>
</dbReference>
<dbReference type="CDD" id="cd16442">
    <property type="entry name" value="BPL"/>
    <property type="match status" value="1"/>
</dbReference>
<evidence type="ECO:0000256" key="1">
    <source>
        <dbReference type="ARBA" id="ARBA00022598"/>
    </source>
</evidence>
<dbReference type="EC" id="6.3.4.15" evidence="6"/>
<dbReference type="NCBIfam" id="TIGR00121">
    <property type="entry name" value="birA_ligase"/>
    <property type="match status" value="1"/>
</dbReference>
<dbReference type="InterPro" id="IPR004143">
    <property type="entry name" value="BPL_LPL_catalytic"/>
</dbReference>
<dbReference type="InterPro" id="IPR003142">
    <property type="entry name" value="BPL_C"/>
</dbReference>
<keyword evidence="1 6" id="KW-0436">Ligase</keyword>
<name>A0A0B7IYY6_9PROT</name>
<dbReference type="GO" id="GO:0005524">
    <property type="term" value="F:ATP binding"/>
    <property type="evidence" value="ECO:0007669"/>
    <property type="project" value="UniProtKB-UniRule"/>
</dbReference>
<evidence type="ECO:0000256" key="2">
    <source>
        <dbReference type="ARBA" id="ARBA00022741"/>
    </source>
</evidence>
<comment type="caution">
    <text evidence="6">Lacks conserved residue(s) required for the propagation of feature annotation.</text>
</comment>
<dbReference type="AlphaFoldDB" id="A0A0B7IYY6"/>
<dbReference type="Pfam" id="PF03099">
    <property type="entry name" value="BPL_LplA_LipB"/>
    <property type="match status" value="1"/>
</dbReference>
<dbReference type="Pfam" id="PF08279">
    <property type="entry name" value="HTH_11"/>
    <property type="match status" value="1"/>
</dbReference>
<gene>
    <name evidence="6" type="primary">birA</name>
    <name evidence="8" type="ORF">BN1209_1276</name>
</gene>
<evidence type="ECO:0000256" key="6">
    <source>
        <dbReference type="HAMAP-Rule" id="MF_00978"/>
    </source>
</evidence>
<sequence>MMPAISHAKLSFNMINALTFPILRLLVDGRFHSGEDIAKHFNVTRTTVWSAIQEAQAMGVEVFSVRGRGYKLPDPITMLNQEEILNAIGPERAWFKLELHDTLESTNTYLMKKANQSQSQMLGGQVAAHATCVVTELQTAGKGRRGRAWQAGLGASLTFSLLWRFQMGASALSGLSLAVGVALIRAFRTLGISNAKLKWPNDVLIETPAGKQKLAGILIELQGDMDGPSAAVIGVGINLRLPENVARNIDQPFTDIYNIQPEAANPNLLLGNVLKHMADVLSAFEQSGFEALREEWMQYHAYHQQPVRMLMPDGREVLGEVIGVASDGILLVNTPQGEQRFSAGEISLRGLV</sequence>
<dbReference type="HAMAP" id="MF_00978">
    <property type="entry name" value="Bifunct_BirA"/>
    <property type="match status" value="1"/>
</dbReference>
<keyword evidence="4 6" id="KW-0092">Biotin</keyword>
<dbReference type="PANTHER" id="PTHR12835:SF5">
    <property type="entry name" value="BIOTIN--PROTEIN LIGASE"/>
    <property type="match status" value="1"/>
</dbReference>
<feature type="DNA-binding region" description="H-T-H motif" evidence="6">
    <location>
        <begin position="34"/>
        <end position="53"/>
    </location>
</feature>
<dbReference type="Pfam" id="PF02237">
    <property type="entry name" value="BPL_C"/>
    <property type="match status" value="1"/>
</dbReference>
<dbReference type="InterPro" id="IPR036388">
    <property type="entry name" value="WH-like_DNA-bd_sf"/>
</dbReference>
<reference evidence="9" key="1">
    <citation type="submission" date="2014-12" db="EMBL/GenBank/DDBJ databases">
        <authorList>
            <person name="Salcher M.M."/>
        </authorList>
    </citation>
    <scope>NUCLEOTIDE SEQUENCE [LARGE SCALE GENOMIC DNA]</scope>
    <source>
        <strain evidence="9">MMS-10A-171</strain>
    </source>
</reference>
<dbReference type="Gene3D" id="3.30.930.10">
    <property type="entry name" value="Bira Bifunctional Protein, Domain 2"/>
    <property type="match status" value="1"/>
</dbReference>
<dbReference type="PANTHER" id="PTHR12835">
    <property type="entry name" value="BIOTIN PROTEIN LIGASE"/>
    <property type="match status" value="1"/>
</dbReference>
<dbReference type="EMBL" id="LN794158">
    <property type="protein sequence ID" value="CEN56314.1"/>
    <property type="molecule type" value="Genomic_DNA"/>
</dbReference>
<organism evidence="8 9">
    <name type="scientific">Candidatus Methylopumilus turicensis</name>
    <dbReference type="NCBI Taxonomy" id="1581680"/>
    <lineage>
        <taxon>Bacteria</taxon>
        <taxon>Pseudomonadati</taxon>
        <taxon>Pseudomonadota</taxon>
        <taxon>Betaproteobacteria</taxon>
        <taxon>Nitrosomonadales</taxon>
        <taxon>Methylophilaceae</taxon>
        <taxon>Candidatus Methylopumilus</taxon>
    </lineage>
</organism>
<evidence type="ECO:0000259" key="7">
    <source>
        <dbReference type="PROSITE" id="PS51733"/>
    </source>
</evidence>
<dbReference type="SUPFAM" id="SSF50037">
    <property type="entry name" value="C-terminal domain of transcriptional repressors"/>
    <property type="match status" value="1"/>
</dbReference>
<comment type="function">
    <text evidence="6">Acts both as a biotin--[acetyl-CoA-carboxylase] ligase and a repressor.</text>
</comment>
<dbReference type="GO" id="GO:0005737">
    <property type="term" value="C:cytoplasm"/>
    <property type="evidence" value="ECO:0007669"/>
    <property type="project" value="TreeGrafter"/>
</dbReference>
<evidence type="ECO:0000313" key="8">
    <source>
        <dbReference type="EMBL" id="CEN56314.1"/>
    </source>
</evidence>
<dbReference type="Proteomes" id="UP000056322">
    <property type="component" value="Chromosome 1"/>
</dbReference>
<feature type="binding site" evidence="6">
    <location>
        <begin position="105"/>
        <end position="107"/>
    </location>
    <ligand>
        <name>biotin</name>
        <dbReference type="ChEBI" id="CHEBI:57586"/>
    </ligand>
</feature>
<keyword evidence="3 6" id="KW-0067">ATP-binding</keyword>
<dbReference type="STRING" id="1581680.BN1209_1276"/>
<dbReference type="Gene3D" id="1.10.10.10">
    <property type="entry name" value="Winged helix-like DNA-binding domain superfamily/Winged helix DNA-binding domain"/>
    <property type="match status" value="1"/>
</dbReference>
<evidence type="ECO:0000256" key="5">
    <source>
        <dbReference type="ARBA" id="ARBA00047846"/>
    </source>
</evidence>
<evidence type="ECO:0000313" key="9">
    <source>
        <dbReference type="Proteomes" id="UP000056322"/>
    </source>
</evidence>